<reference evidence="1" key="1">
    <citation type="submission" date="2019-05" db="EMBL/GenBank/DDBJ databases">
        <authorList>
            <person name="Piombo E."/>
        </authorList>
    </citation>
    <scope>NUCLEOTIDE SEQUENCE</scope>
    <source>
        <strain evidence="1">C2S</strain>
    </source>
</reference>
<accession>A0A2H3SGB8</accession>
<organism evidence="1 2">
    <name type="scientific">Fusarium fujikuroi</name>
    <name type="common">Bakanae and foot rot disease fungus</name>
    <name type="synonym">Gibberella fujikuroi</name>
    <dbReference type="NCBI Taxonomy" id="5127"/>
    <lineage>
        <taxon>Eukaryota</taxon>
        <taxon>Fungi</taxon>
        <taxon>Dikarya</taxon>
        <taxon>Ascomycota</taxon>
        <taxon>Pezizomycotina</taxon>
        <taxon>Sordariomycetes</taxon>
        <taxon>Hypocreomycetidae</taxon>
        <taxon>Hypocreales</taxon>
        <taxon>Nectriaceae</taxon>
        <taxon>Fusarium</taxon>
        <taxon>Fusarium fujikuroi species complex</taxon>
    </lineage>
</organism>
<dbReference type="Proteomes" id="UP000760494">
    <property type="component" value="Unassembled WGS sequence"/>
</dbReference>
<comment type="caution">
    <text evidence="1">The sequence shown here is derived from an EMBL/GenBank/DDBJ whole genome shotgun (WGS) entry which is preliminary data.</text>
</comment>
<evidence type="ECO:0000313" key="1">
    <source>
        <dbReference type="EMBL" id="VTT79684.1"/>
    </source>
</evidence>
<name>A0A2H3SGB8_FUSFU</name>
<dbReference type="AlphaFoldDB" id="A0A2H3SGB8"/>
<evidence type="ECO:0000313" key="2">
    <source>
        <dbReference type="Proteomes" id="UP000760494"/>
    </source>
</evidence>
<sequence>MASTIASLKVTGTFPASQWTSFPRSPVSAKWEEVKNIPDKFSWGGLGRIYQLPDRQAEEEFPPIGNSRDVQDEEVRTRQHLGVMVEKPFNLISDATEDLPL</sequence>
<dbReference type="EMBL" id="CABFJX010000398">
    <property type="protein sequence ID" value="VTT79684.1"/>
    <property type="molecule type" value="Genomic_DNA"/>
</dbReference>
<proteinExistence type="predicted"/>
<gene>
    <name evidence="1" type="ORF">C2S_11400</name>
</gene>
<protein>
    <submittedName>
        <fullName evidence="1">Uncharacterized protein</fullName>
    </submittedName>
</protein>